<accession>A0A5A7NBF0</accession>
<protein>
    <recommendedName>
        <fullName evidence="3">Phage tail assembly chaperone</fullName>
    </recommendedName>
</protein>
<dbReference type="AlphaFoldDB" id="A0A5A7NBF0"/>
<proteinExistence type="predicted"/>
<evidence type="ECO:0008006" key="3">
    <source>
        <dbReference type="Google" id="ProtNLM"/>
    </source>
</evidence>
<evidence type="ECO:0000313" key="2">
    <source>
        <dbReference type="Proteomes" id="UP000324996"/>
    </source>
</evidence>
<dbReference type="InterPro" id="IPR019056">
    <property type="entry name" value="Phage_TAC_6"/>
</dbReference>
<comment type="caution">
    <text evidence="1">The sequence shown here is derived from an EMBL/GenBank/DDBJ whole genome shotgun (WGS) entry which is preliminary data.</text>
</comment>
<name>A0A5A7NBF0_9PROT</name>
<gene>
    <name evidence="1" type="ORF">JCM17846_27260</name>
</gene>
<reference evidence="1 2" key="1">
    <citation type="submission" date="2019-09" db="EMBL/GenBank/DDBJ databases">
        <title>NBRP : Genome information of microbial organism related human and environment.</title>
        <authorList>
            <person name="Hattori M."/>
            <person name="Oshima K."/>
            <person name="Inaba H."/>
            <person name="Suda W."/>
            <person name="Sakamoto M."/>
            <person name="Iino T."/>
            <person name="Kitahara M."/>
            <person name="Oshida Y."/>
            <person name="Iida T."/>
            <person name="Kudo T."/>
            <person name="Itoh T."/>
            <person name="Ohkuma M."/>
        </authorList>
    </citation>
    <scope>NUCLEOTIDE SEQUENCE [LARGE SCALE GENOMIC DNA]</scope>
    <source>
        <strain evidence="1 2">Q-1</strain>
    </source>
</reference>
<dbReference type="EMBL" id="BKCN01000016">
    <property type="protein sequence ID" value="GER05044.1"/>
    <property type="molecule type" value="Genomic_DNA"/>
</dbReference>
<organism evidence="1 2">
    <name type="scientific">Iodidimonas nitroreducens</name>
    <dbReference type="NCBI Taxonomy" id="1236968"/>
    <lineage>
        <taxon>Bacteria</taxon>
        <taxon>Pseudomonadati</taxon>
        <taxon>Pseudomonadota</taxon>
        <taxon>Alphaproteobacteria</taxon>
        <taxon>Iodidimonadales</taxon>
        <taxon>Iodidimonadaceae</taxon>
        <taxon>Iodidimonas</taxon>
    </lineage>
</organism>
<keyword evidence="2" id="KW-1185">Reference proteome</keyword>
<evidence type="ECO:0000313" key="1">
    <source>
        <dbReference type="EMBL" id="GER05044.1"/>
    </source>
</evidence>
<dbReference type="Proteomes" id="UP000324996">
    <property type="component" value="Unassembled WGS sequence"/>
</dbReference>
<sequence>MVRMGWSAEAFWSSTPADFLMALDALDPHIRALPNGGMGSSLDHHDLNRLMQRFPDQTVDADRLKTS</sequence>
<dbReference type="Pfam" id="PF09550">
    <property type="entry name" value="Phage_TAC_6"/>
    <property type="match status" value="1"/>
</dbReference>